<name>A0A8J3ADR9_9BIFI</name>
<reference evidence="2" key="1">
    <citation type="journal article" date="2014" name="Int. J. Syst. Evol. Microbiol.">
        <title>Complete genome sequence of Corynebacterium casei LMG S-19264T (=DSM 44701T), isolated from a smear-ripened cheese.</title>
        <authorList>
            <consortium name="US DOE Joint Genome Institute (JGI-PGF)"/>
            <person name="Walter F."/>
            <person name="Albersmeier A."/>
            <person name="Kalinowski J."/>
            <person name="Ruckert C."/>
        </authorList>
    </citation>
    <scope>NUCLEOTIDE SEQUENCE</scope>
    <source>
        <strain evidence="2">CCM 8606</strain>
    </source>
</reference>
<feature type="transmembrane region" description="Helical" evidence="1">
    <location>
        <begin position="50"/>
        <end position="77"/>
    </location>
</feature>
<keyword evidence="3" id="KW-1185">Reference proteome</keyword>
<evidence type="ECO:0000256" key="1">
    <source>
        <dbReference type="SAM" id="Phobius"/>
    </source>
</evidence>
<accession>A0A8J3ADR9</accession>
<gene>
    <name evidence="2" type="ORF">GCM10007377_00860</name>
</gene>
<comment type="caution">
    <text evidence="2">The sequence shown here is derived from an EMBL/GenBank/DDBJ whole genome shotgun (WGS) entry which is preliminary data.</text>
</comment>
<feature type="transmembrane region" description="Helical" evidence="1">
    <location>
        <begin position="12"/>
        <end position="38"/>
    </location>
</feature>
<evidence type="ECO:0000313" key="2">
    <source>
        <dbReference type="EMBL" id="GGI12418.1"/>
    </source>
</evidence>
<keyword evidence="1" id="KW-1133">Transmembrane helix</keyword>
<dbReference type="Proteomes" id="UP000619536">
    <property type="component" value="Unassembled WGS sequence"/>
</dbReference>
<evidence type="ECO:0000313" key="3">
    <source>
        <dbReference type="Proteomes" id="UP000619536"/>
    </source>
</evidence>
<dbReference type="InterPro" id="IPR009086">
    <property type="entry name" value="Bacteriocin_AS48"/>
</dbReference>
<dbReference type="Gene3D" id="1.20.225.10">
    <property type="entry name" value="Bacteriocin AS-48"/>
    <property type="match status" value="1"/>
</dbReference>
<dbReference type="RefSeq" id="WP_188355020.1">
    <property type="nucleotide sequence ID" value="NZ_BMDH01000001.1"/>
</dbReference>
<dbReference type="EMBL" id="BMDH01000001">
    <property type="protein sequence ID" value="GGI12418.1"/>
    <property type="molecule type" value="Genomic_DNA"/>
</dbReference>
<dbReference type="AlphaFoldDB" id="A0A8J3ADR9"/>
<keyword evidence="1" id="KW-0472">Membrane</keyword>
<reference evidence="2" key="2">
    <citation type="submission" date="2020-09" db="EMBL/GenBank/DDBJ databases">
        <authorList>
            <person name="Sun Q."/>
            <person name="Sedlacek I."/>
        </authorList>
    </citation>
    <scope>NUCLEOTIDE SEQUENCE</scope>
    <source>
        <strain evidence="2">CCM 8606</strain>
    </source>
</reference>
<evidence type="ECO:0008006" key="4">
    <source>
        <dbReference type="Google" id="ProtNLM"/>
    </source>
</evidence>
<proteinExistence type="predicted"/>
<protein>
    <recommendedName>
        <fullName evidence="4">Circular bacteriocin, circularin A/uberolysin family</fullName>
    </recommendedName>
</protein>
<sequence>MNRSVNDIIKTTLITVTAISLSIIGLAVTGLSAAYIAGMFGISTAAASQIVNAISVGGAALGIAMAVTSGGLAGVAVATAKWAIKKWGTSVAVA</sequence>
<keyword evidence="1" id="KW-0812">Transmembrane</keyword>
<organism evidence="2 3">
    <name type="scientific">Galliscardovia ingluviei</name>
    <dbReference type="NCBI Taxonomy" id="1769422"/>
    <lineage>
        <taxon>Bacteria</taxon>
        <taxon>Bacillati</taxon>
        <taxon>Actinomycetota</taxon>
        <taxon>Actinomycetes</taxon>
        <taxon>Bifidobacteriales</taxon>
        <taxon>Bifidobacteriaceae</taxon>
        <taxon>Galliscardovia</taxon>
    </lineage>
</organism>